<dbReference type="PANTHER" id="PTHR41878">
    <property type="entry name" value="LEXA REPRESSOR-RELATED"/>
    <property type="match status" value="1"/>
</dbReference>
<organism evidence="2 3">
    <name type="scientific">Roseicella aerolata</name>
    <dbReference type="NCBI Taxonomy" id="2883479"/>
    <lineage>
        <taxon>Bacteria</taxon>
        <taxon>Pseudomonadati</taxon>
        <taxon>Pseudomonadota</taxon>
        <taxon>Alphaproteobacteria</taxon>
        <taxon>Acetobacterales</taxon>
        <taxon>Roseomonadaceae</taxon>
        <taxon>Roseicella</taxon>
    </lineage>
</organism>
<dbReference type="Pfam" id="PF07929">
    <property type="entry name" value="PRiA4_ORF3"/>
    <property type="match status" value="1"/>
</dbReference>
<protein>
    <submittedName>
        <fullName evidence="2">Plasmid pRiA4b ORF-3 family protein</fullName>
    </submittedName>
</protein>
<evidence type="ECO:0000313" key="2">
    <source>
        <dbReference type="EMBL" id="MCB4824572.1"/>
    </source>
</evidence>
<evidence type="ECO:0000313" key="3">
    <source>
        <dbReference type="Proteomes" id="UP001139311"/>
    </source>
</evidence>
<dbReference type="RefSeq" id="WP_226612486.1">
    <property type="nucleotide sequence ID" value="NZ_JAJAQI010000046.1"/>
</dbReference>
<dbReference type="SUPFAM" id="SSF159941">
    <property type="entry name" value="MM3350-like"/>
    <property type="match status" value="1"/>
</dbReference>
<dbReference type="AlphaFoldDB" id="A0A9X1LDB9"/>
<dbReference type="Proteomes" id="UP001139311">
    <property type="component" value="Unassembled WGS sequence"/>
</dbReference>
<evidence type="ECO:0000259" key="1">
    <source>
        <dbReference type="Pfam" id="PF07929"/>
    </source>
</evidence>
<proteinExistence type="predicted"/>
<feature type="domain" description="Plasmid pRiA4b Orf3-like" evidence="1">
    <location>
        <begin position="14"/>
        <end position="143"/>
    </location>
</feature>
<reference evidence="2" key="1">
    <citation type="submission" date="2021-10" db="EMBL/GenBank/DDBJ databases">
        <title>Roseicella aerolatum sp. nov., isolated from aerosols of e-waste dismantling site.</title>
        <authorList>
            <person name="Qin T."/>
        </authorList>
    </citation>
    <scope>NUCLEOTIDE SEQUENCE</scope>
    <source>
        <strain evidence="2">GB24</strain>
    </source>
</reference>
<dbReference type="Gene3D" id="3.10.290.30">
    <property type="entry name" value="MM3350-like"/>
    <property type="match status" value="1"/>
</dbReference>
<dbReference type="InterPro" id="IPR024047">
    <property type="entry name" value="MM3350-like_sf"/>
</dbReference>
<accession>A0A9X1LDB9</accession>
<dbReference type="EMBL" id="JAJAQI010000046">
    <property type="protein sequence ID" value="MCB4824572.1"/>
    <property type="molecule type" value="Genomic_DNA"/>
</dbReference>
<keyword evidence="3" id="KW-1185">Reference proteome</keyword>
<dbReference type="PANTHER" id="PTHR41878:SF1">
    <property type="entry name" value="TNPR PROTEIN"/>
    <property type="match status" value="1"/>
</dbReference>
<name>A0A9X1LDB9_9PROT</name>
<gene>
    <name evidence="2" type="ORF">LHA35_22860</name>
</gene>
<comment type="caution">
    <text evidence="2">The sequence shown here is derived from an EMBL/GenBank/DDBJ whole genome shotgun (WGS) entry which is preliminary data.</text>
</comment>
<sequence>MTQGDGRGGDAPTIMRLRVALRDVMPTPWRRLEVAAATTLADLHSILQAAMGWEDLHLHHFRILGRGFDPGYADFGRVRLADLRLRAGERFTYEYNLAVPWRHEIRVEAVGPGVAGRRYPRCTDGRHAAPPEWCPGPEALDELKGELLGLSYVEDLDLMAEFGRAVLDMRDGRVCDVLDVVGADNLRRALVRQECREALTSPFDRHGANAALHRLATADRGAVP</sequence>
<dbReference type="InterPro" id="IPR012912">
    <property type="entry name" value="Plasmid_pRiA4b_Orf3-like"/>
</dbReference>